<dbReference type="EMBL" id="CP108036">
    <property type="protein sequence ID" value="WUN81083.1"/>
    <property type="molecule type" value="Genomic_DNA"/>
</dbReference>
<dbReference type="Proteomes" id="UP001432312">
    <property type="component" value="Chromosome"/>
</dbReference>
<reference evidence="1" key="1">
    <citation type="submission" date="2022-10" db="EMBL/GenBank/DDBJ databases">
        <title>The complete genomes of actinobacterial strains from the NBC collection.</title>
        <authorList>
            <person name="Joergensen T.S."/>
            <person name="Alvarez Arevalo M."/>
            <person name="Sterndorff E.B."/>
            <person name="Faurdal D."/>
            <person name="Vuksanovic O."/>
            <person name="Mourched A.-S."/>
            <person name="Charusanti P."/>
            <person name="Shaw S."/>
            <person name="Blin K."/>
            <person name="Weber T."/>
        </authorList>
    </citation>
    <scope>NUCLEOTIDE SEQUENCE</scope>
    <source>
        <strain evidence="1">NBC_00303</strain>
    </source>
</reference>
<sequence>MMMLATPRTWVVGEVVTAAHMNAEIRDQFNALIAAAPEIVKSGDTGRTSTTSLAADPHLALTVAANATYAVEGFLDFDGAFGAGGLKVDFTLPASATLRWGLLGNVVSDTNQKAATNTTDQTGSLSVGTYGTGGTHTHALLSGHLTTAGTAGTMALRWAQSVSNATATTVYAKSRMRLRRIT</sequence>
<name>A0ABZ1QEJ6_9ACTN</name>
<gene>
    <name evidence="1" type="ORF">OHA91_22735</name>
</gene>
<evidence type="ECO:0000313" key="2">
    <source>
        <dbReference type="Proteomes" id="UP001432312"/>
    </source>
</evidence>
<organism evidence="1 2">
    <name type="scientific">Streptomyces erythrochromogenes</name>
    <dbReference type="NCBI Taxonomy" id="285574"/>
    <lineage>
        <taxon>Bacteria</taxon>
        <taxon>Bacillati</taxon>
        <taxon>Actinomycetota</taxon>
        <taxon>Actinomycetes</taxon>
        <taxon>Kitasatosporales</taxon>
        <taxon>Streptomycetaceae</taxon>
        <taxon>Streptomyces</taxon>
    </lineage>
</organism>
<dbReference type="RefSeq" id="WP_328739868.1">
    <property type="nucleotide sequence ID" value="NZ_CP108036.1"/>
</dbReference>
<evidence type="ECO:0000313" key="1">
    <source>
        <dbReference type="EMBL" id="WUN81083.1"/>
    </source>
</evidence>
<dbReference type="GeneID" id="95498914"/>
<keyword evidence="2" id="KW-1185">Reference proteome</keyword>
<proteinExistence type="predicted"/>
<protein>
    <submittedName>
        <fullName evidence="1">Uncharacterized protein</fullName>
    </submittedName>
</protein>
<accession>A0ABZ1QEJ6</accession>